<proteinExistence type="inferred from homology"/>
<dbReference type="PANTHER" id="PTHR10357:SF215">
    <property type="entry name" value="ALPHA-AMYLASE 1"/>
    <property type="match status" value="1"/>
</dbReference>
<dbReference type="SUPFAM" id="SSF51011">
    <property type="entry name" value="Glycosyl hydrolase domain"/>
    <property type="match status" value="1"/>
</dbReference>
<dbReference type="InterPro" id="IPR013783">
    <property type="entry name" value="Ig-like_fold"/>
</dbReference>
<dbReference type="InterPro" id="IPR017853">
    <property type="entry name" value="GH"/>
</dbReference>
<dbReference type="SUPFAM" id="SSF51445">
    <property type="entry name" value="(Trans)glycosidases"/>
    <property type="match status" value="1"/>
</dbReference>
<dbReference type="GO" id="GO:2001070">
    <property type="term" value="F:starch binding"/>
    <property type="evidence" value="ECO:0007669"/>
    <property type="project" value="InterPro"/>
</dbReference>
<keyword evidence="12" id="KW-0326">Glycosidase</keyword>
<evidence type="ECO:0000256" key="12">
    <source>
        <dbReference type="ARBA" id="ARBA00023295"/>
    </source>
</evidence>
<reference evidence="16" key="2">
    <citation type="submission" date="2023-05" db="EMBL/GenBank/DDBJ databases">
        <authorList>
            <consortium name="Lawrence Berkeley National Laboratory"/>
            <person name="Steindorff A."/>
            <person name="Hensen N."/>
            <person name="Bonometti L."/>
            <person name="Westerberg I."/>
            <person name="Brannstrom I.O."/>
            <person name="Guillou S."/>
            <person name="Cros-Aarteil S."/>
            <person name="Calhoun S."/>
            <person name="Haridas S."/>
            <person name="Kuo A."/>
            <person name="Mondo S."/>
            <person name="Pangilinan J."/>
            <person name="Riley R."/>
            <person name="Labutti K."/>
            <person name="Andreopoulos B."/>
            <person name="Lipzen A."/>
            <person name="Chen C."/>
            <person name="Yanf M."/>
            <person name="Daum C."/>
            <person name="Ng V."/>
            <person name="Clum A."/>
            <person name="Ohm R."/>
            <person name="Martin F."/>
            <person name="Silar P."/>
            <person name="Natvig D."/>
            <person name="Lalanne C."/>
            <person name="Gautier V."/>
            <person name="Ament-Velasquez S.L."/>
            <person name="Kruys A."/>
            <person name="Hutchinson M.I."/>
            <person name="Powell A.J."/>
            <person name="Barry K."/>
            <person name="Miller A.N."/>
            <person name="Grigoriev I.V."/>
            <person name="Debuchy R."/>
            <person name="Gladieux P."/>
            <person name="Thoren M.H."/>
            <person name="Johannesson H."/>
        </authorList>
    </citation>
    <scope>NUCLEOTIDE SEQUENCE</scope>
    <source>
        <strain evidence="16">CBS 990.96</strain>
    </source>
</reference>
<keyword evidence="7 16" id="KW-0378">Hydrolase</keyword>
<comment type="cofactor">
    <cofactor evidence="2">
        <name>Ca(2+)</name>
        <dbReference type="ChEBI" id="CHEBI:29108"/>
    </cofactor>
</comment>
<evidence type="ECO:0000256" key="8">
    <source>
        <dbReference type="ARBA" id="ARBA00022837"/>
    </source>
</evidence>
<protein>
    <recommendedName>
        <fullName evidence="4">alpha-amylase</fullName>
        <ecNumber evidence="4">3.2.1.1</ecNumber>
    </recommendedName>
</protein>
<keyword evidence="11" id="KW-0119">Carbohydrate metabolism</keyword>
<evidence type="ECO:0000256" key="14">
    <source>
        <dbReference type="SAM" id="SignalP"/>
    </source>
</evidence>
<dbReference type="Pfam" id="PF09260">
    <property type="entry name" value="A_amylase_dom_C"/>
    <property type="match status" value="1"/>
</dbReference>
<keyword evidence="6 14" id="KW-0732">Signal</keyword>
<keyword evidence="8" id="KW-0106">Calcium</keyword>
<dbReference type="CDD" id="cd11319">
    <property type="entry name" value="AmyAc_euk_AmyA"/>
    <property type="match status" value="1"/>
</dbReference>
<feature type="chain" id="PRO_5042840917" description="alpha-amylase" evidence="14">
    <location>
        <begin position="20"/>
        <end position="621"/>
    </location>
</feature>
<keyword evidence="5" id="KW-0479">Metal-binding</keyword>
<evidence type="ECO:0000256" key="1">
    <source>
        <dbReference type="ARBA" id="ARBA00000548"/>
    </source>
</evidence>
<keyword evidence="9" id="KW-1015">Disulfide bond</keyword>
<evidence type="ECO:0000313" key="16">
    <source>
        <dbReference type="EMBL" id="KAK4229500.1"/>
    </source>
</evidence>
<evidence type="ECO:0000256" key="2">
    <source>
        <dbReference type="ARBA" id="ARBA00001913"/>
    </source>
</evidence>
<dbReference type="InterPro" id="IPR034836">
    <property type="entry name" value="CBM20_glucoamylase"/>
</dbReference>
<gene>
    <name evidence="16" type="ORF">QBC38DRAFT_103540</name>
</gene>
<reference evidence="16" key="1">
    <citation type="journal article" date="2023" name="Mol. Phylogenet. Evol.">
        <title>Genome-scale phylogeny and comparative genomics of the fungal order Sordariales.</title>
        <authorList>
            <person name="Hensen N."/>
            <person name="Bonometti L."/>
            <person name="Westerberg I."/>
            <person name="Brannstrom I.O."/>
            <person name="Guillou S."/>
            <person name="Cros-Aarteil S."/>
            <person name="Calhoun S."/>
            <person name="Haridas S."/>
            <person name="Kuo A."/>
            <person name="Mondo S."/>
            <person name="Pangilinan J."/>
            <person name="Riley R."/>
            <person name="LaButti K."/>
            <person name="Andreopoulos B."/>
            <person name="Lipzen A."/>
            <person name="Chen C."/>
            <person name="Yan M."/>
            <person name="Daum C."/>
            <person name="Ng V."/>
            <person name="Clum A."/>
            <person name="Steindorff A."/>
            <person name="Ohm R.A."/>
            <person name="Martin F."/>
            <person name="Silar P."/>
            <person name="Natvig D.O."/>
            <person name="Lalanne C."/>
            <person name="Gautier V."/>
            <person name="Ament-Velasquez S.L."/>
            <person name="Kruys A."/>
            <person name="Hutchinson M.I."/>
            <person name="Powell A.J."/>
            <person name="Barry K."/>
            <person name="Miller A.N."/>
            <person name="Grigoriev I.V."/>
            <person name="Debuchy R."/>
            <person name="Gladieux P."/>
            <person name="Hiltunen Thoren M."/>
            <person name="Johannesson H."/>
        </authorList>
    </citation>
    <scope>NUCLEOTIDE SEQUENCE</scope>
    <source>
        <strain evidence="16">CBS 990.96</strain>
    </source>
</reference>
<dbReference type="Gene3D" id="3.20.20.80">
    <property type="entry name" value="Glycosidases"/>
    <property type="match status" value="1"/>
</dbReference>
<evidence type="ECO:0000259" key="15">
    <source>
        <dbReference type="PROSITE" id="PS51166"/>
    </source>
</evidence>
<dbReference type="InterPro" id="IPR015340">
    <property type="entry name" value="A_amylase_C_dom"/>
</dbReference>
<dbReference type="Proteomes" id="UP001301958">
    <property type="component" value="Unassembled WGS sequence"/>
</dbReference>
<feature type="signal peptide" evidence="14">
    <location>
        <begin position="1"/>
        <end position="19"/>
    </location>
</feature>
<dbReference type="FunFam" id="2.60.40.10:FF:000552">
    <property type="entry name" value="Related to glucoamylase"/>
    <property type="match status" value="1"/>
</dbReference>
<evidence type="ECO:0000313" key="17">
    <source>
        <dbReference type="Proteomes" id="UP001301958"/>
    </source>
</evidence>
<evidence type="ECO:0000256" key="13">
    <source>
        <dbReference type="ARBA" id="ARBA00023326"/>
    </source>
</evidence>
<dbReference type="InterPro" id="IPR002044">
    <property type="entry name" value="CBM20"/>
</dbReference>
<dbReference type="Pfam" id="PF00686">
    <property type="entry name" value="CBM_20"/>
    <property type="match status" value="1"/>
</dbReference>
<dbReference type="InterPro" id="IPR013784">
    <property type="entry name" value="Carb-bd-like_fold"/>
</dbReference>
<feature type="domain" description="CBM20" evidence="15">
    <location>
        <begin position="510"/>
        <end position="621"/>
    </location>
</feature>
<dbReference type="GO" id="GO:0005509">
    <property type="term" value="F:calcium ion binding"/>
    <property type="evidence" value="ECO:0007669"/>
    <property type="project" value="InterPro"/>
</dbReference>
<dbReference type="Gene3D" id="2.60.40.1180">
    <property type="entry name" value="Golgi alpha-mannosidase II"/>
    <property type="match status" value="1"/>
</dbReference>
<evidence type="ECO:0000256" key="7">
    <source>
        <dbReference type="ARBA" id="ARBA00022801"/>
    </source>
</evidence>
<evidence type="ECO:0000256" key="9">
    <source>
        <dbReference type="ARBA" id="ARBA00023157"/>
    </source>
</evidence>
<evidence type="ECO:0000256" key="5">
    <source>
        <dbReference type="ARBA" id="ARBA00022723"/>
    </source>
</evidence>
<accession>A0AAN7BTZ1</accession>
<dbReference type="CDD" id="cd05811">
    <property type="entry name" value="CBM20_glucoamylase"/>
    <property type="match status" value="1"/>
</dbReference>
<dbReference type="PANTHER" id="PTHR10357">
    <property type="entry name" value="ALPHA-AMYLASE FAMILY MEMBER"/>
    <property type="match status" value="1"/>
</dbReference>
<evidence type="ECO:0000256" key="3">
    <source>
        <dbReference type="ARBA" id="ARBA00008061"/>
    </source>
</evidence>
<dbReference type="SUPFAM" id="SSF49452">
    <property type="entry name" value="Starch-binding domain-like"/>
    <property type="match status" value="1"/>
</dbReference>
<dbReference type="AlphaFoldDB" id="A0AAN7BTZ1"/>
<organism evidence="16 17">
    <name type="scientific">Podospora fimiseda</name>
    <dbReference type="NCBI Taxonomy" id="252190"/>
    <lineage>
        <taxon>Eukaryota</taxon>
        <taxon>Fungi</taxon>
        <taxon>Dikarya</taxon>
        <taxon>Ascomycota</taxon>
        <taxon>Pezizomycotina</taxon>
        <taxon>Sordariomycetes</taxon>
        <taxon>Sordariomycetidae</taxon>
        <taxon>Sordariales</taxon>
        <taxon>Podosporaceae</taxon>
        <taxon>Podospora</taxon>
    </lineage>
</organism>
<evidence type="ECO:0000256" key="6">
    <source>
        <dbReference type="ARBA" id="ARBA00022729"/>
    </source>
</evidence>
<dbReference type="SMART" id="SM01065">
    <property type="entry name" value="CBM_2"/>
    <property type="match status" value="1"/>
</dbReference>
<dbReference type="GO" id="GO:0000272">
    <property type="term" value="P:polysaccharide catabolic process"/>
    <property type="evidence" value="ECO:0007669"/>
    <property type="project" value="UniProtKB-KW"/>
</dbReference>
<evidence type="ECO:0000256" key="10">
    <source>
        <dbReference type="ARBA" id="ARBA00023180"/>
    </source>
</evidence>
<dbReference type="InterPro" id="IPR013780">
    <property type="entry name" value="Glyco_hydro_b"/>
</dbReference>
<dbReference type="Pfam" id="PF00128">
    <property type="entry name" value="Alpha-amylase"/>
    <property type="match status" value="1"/>
</dbReference>
<comment type="caution">
    <text evidence="16">The sequence shown here is derived from an EMBL/GenBank/DDBJ whole genome shotgun (WGS) entry which is preliminary data.</text>
</comment>
<dbReference type="FunFam" id="3.20.20.80:FF:000120">
    <property type="entry name" value="Alpha-amylase A"/>
    <property type="match status" value="1"/>
</dbReference>
<dbReference type="Gene3D" id="2.60.40.10">
    <property type="entry name" value="Immunoglobulins"/>
    <property type="match status" value="1"/>
</dbReference>
<dbReference type="GO" id="GO:0004556">
    <property type="term" value="F:alpha-amylase activity"/>
    <property type="evidence" value="ECO:0007669"/>
    <property type="project" value="UniProtKB-EC"/>
</dbReference>
<evidence type="ECO:0000256" key="11">
    <source>
        <dbReference type="ARBA" id="ARBA00023277"/>
    </source>
</evidence>
<dbReference type="PROSITE" id="PS51166">
    <property type="entry name" value="CBM20"/>
    <property type="match status" value="1"/>
</dbReference>
<keyword evidence="17" id="KW-1185">Reference proteome</keyword>
<dbReference type="EMBL" id="MU865307">
    <property type="protein sequence ID" value="KAK4229500.1"/>
    <property type="molecule type" value="Genomic_DNA"/>
</dbReference>
<keyword evidence="13" id="KW-0624">Polysaccharide degradation</keyword>
<comment type="catalytic activity">
    <reaction evidence="1">
        <text>Endohydrolysis of (1-&gt;4)-alpha-D-glucosidic linkages in polysaccharides containing three or more (1-&gt;4)-alpha-linked D-glucose units.</text>
        <dbReference type="EC" id="3.2.1.1"/>
    </reaction>
</comment>
<dbReference type="EC" id="3.2.1.1" evidence="4"/>
<dbReference type="InterPro" id="IPR006047">
    <property type="entry name" value="GH13_cat_dom"/>
</dbReference>
<sequence>MHLLTAVAALVSVSTGVAGLTAAEWRKQSVYQVLTDRFARTDGSTTARCDTSEQVYCGGTWRGLINKLDYIQGMGFTAVWISPIVKQIDGNSRDGSSYHGFWAKDIWALNPAFGNENDLKELSAALHARGMYLMVDIVTNHMAYMGCAKCVDYSTLQPFSSASYYHPPCWINYDSQTSVEQCWQGSDTVSLPDLRTEDPYVRSVWNQWVSHIVKTYGIDGLRVDSMKHVETSFWAGFNAAAGVYLIGEVYHGDALYVAPFQNYMDGVLDYPSYYWMLRAFQSTSGSISSLVQGMNILKGAAKDLSLYGSFLENHDVARFASFTKDMALAKNGIAFTILKDGIPMIYAGQEHQYAGTGVPNNREALWYSGFNTNAELYKWIAKLNQFRNRVISEDSRYLTYNAWPIFSDSRSVAIRKGHDGAQVISVFTNAGSNSSPSVTLASSATGFGANQRIIDVMSCDVFNTDGGGSISVTLNGGVPRVLYSLSRLSGSGICPDSTGNPTATVAPVPTPSATSAPVDPNCGLTSADITFNHLASTSFGENIKLVGNVTALGNWTPATGVALGASQYTNSNPLWSGTVKLTPASVIQYKFVKIGSSGSATWESDPNRVYTVPCAAATVVS</sequence>
<evidence type="ECO:0000256" key="4">
    <source>
        <dbReference type="ARBA" id="ARBA00012595"/>
    </source>
</evidence>
<comment type="similarity">
    <text evidence="3">Belongs to the glycosyl hydrolase 13 family.</text>
</comment>
<name>A0AAN7BTZ1_9PEZI</name>
<keyword evidence="10" id="KW-0325">Glycoprotein</keyword>
<dbReference type="SMART" id="SM00642">
    <property type="entry name" value="Aamy"/>
    <property type="match status" value="1"/>
</dbReference>